<evidence type="ECO:0000313" key="3">
    <source>
        <dbReference type="Proteomes" id="UP001066276"/>
    </source>
</evidence>
<evidence type="ECO:0000256" key="1">
    <source>
        <dbReference type="SAM" id="MobiDB-lite"/>
    </source>
</evidence>
<dbReference type="EMBL" id="JANPWB010000012">
    <property type="protein sequence ID" value="KAJ1112346.1"/>
    <property type="molecule type" value="Genomic_DNA"/>
</dbReference>
<feature type="region of interest" description="Disordered" evidence="1">
    <location>
        <begin position="75"/>
        <end position="145"/>
    </location>
</feature>
<reference evidence="2" key="1">
    <citation type="journal article" date="2022" name="bioRxiv">
        <title>Sequencing and chromosome-scale assembly of the giantPleurodeles waltlgenome.</title>
        <authorList>
            <person name="Brown T."/>
            <person name="Elewa A."/>
            <person name="Iarovenko S."/>
            <person name="Subramanian E."/>
            <person name="Araus A.J."/>
            <person name="Petzold A."/>
            <person name="Susuki M."/>
            <person name="Suzuki K.-i.T."/>
            <person name="Hayashi T."/>
            <person name="Toyoda A."/>
            <person name="Oliveira C."/>
            <person name="Osipova E."/>
            <person name="Leigh N.D."/>
            <person name="Simon A."/>
            <person name="Yun M.H."/>
        </authorList>
    </citation>
    <scope>NUCLEOTIDE SEQUENCE</scope>
    <source>
        <strain evidence="2">20211129_DDA</strain>
        <tissue evidence="2">Liver</tissue>
    </source>
</reference>
<sequence length="156" mass="17338">MGGQEPTKPQMKVQNGCLRMEEAEDSSTTKGARNFFFMQKMLHGVLEDEELFLSLAKDCKQALLAAKVAVQEKGCCPGPGRTRMSPLGREDRGGPLQHREPTQKQAAPEEALEHRFKKTEHGVISTLQKRVPRSRRSTQGDEQCRTECWGPGLGCA</sequence>
<organism evidence="2 3">
    <name type="scientific">Pleurodeles waltl</name>
    <name type="common">Iberian ribbed newt</name>
    <dbReference type="NCBI Taxonomy" id="8319"/>
    <lineage>
        <taxon>Eukaryota</taxon>
        <taxon>Metazoa</taxon>
        <taxon>Chordata</taxon>
        <taxon>Craniata</taxon>
        <taxon>Vertebrata</taxon>
        <taxon>Euteleostomi</taxon>
        <taxon>Amphibia</taxon>
        <taxon>Batrachia</taxon>
        <taxon>Caudata</taxon>
        <taxon>Salamandroidea</taxon>
        <taxon>Salamandridae</taxon>
        <taxon>Pleurodelinae</taxon>
        <taxon>Pleurodeles</taxon>
    </lineage>
</organism>
<proteinExistence type="predicted"/>
<gene>
    <name evidence="2" type="ORF">NDU88_000614</name>
</gene>
<dbReference type="Proteomes" id="UP001066276">
    <property type="component" value="Chromosome 8"/>
</dbReference>
<comment type="caution">
    <text evidence="2">The sequence shown here is derived from an EMBL/GenBank/DDBJ whole genome shotgun (WGS) entry which is preliminary data.</text>
</comment>
<dbReference type="AlphaFoldDB" id="A0AAV7NA18"/>
<protein>
    <submittedName>
        <fullName evidence="2">Uncharacterized protein</fullName>
    </submittedName>
</protein>
<evidence type="ECO:0000313" key="2">
    <source>
        <dbReference type="EMBL" id="KAJ1112346.1"/>
    </source>
</evidence>
<keyword evidence="3" id="KW-1185">Reference proteome</keyword>
<feature type="compositionally biased region" description="Basic and acidic residues" evidence="1">
    <location>
        <begin position="88"/>
        <end position="102"/>
    </location>
</feature>
<name>A0AAV7NA18_PLEWA</name>
<accession>A0AAV7NA18</accession>